<gene>
    <name evidence="2" type="ORF">BDP81DRAFT_420366</name>
</gene>
<dbReference type="EMBL" id="JAHMHQ010000004">
    <property type="protein sequence ID" value="KAK1640597.1"/>
    <property type="molecule type" value="Genomic_DNA"/>
</dbReference>
<comment type="caution">
    <text evidence="2">The sequence shown here is derived from an EMBL/GenBank/DDBJ whole genome shotgun (WGS) entry which is preliminary data.</text>
</comment>
<organism evidence="2 3">
    <name type="scientific">Colletotrichum phormii</name>
    <dbReference type="NCBI Taxonomy" id="359342"/>
    <lineage>
        <taxon>Eukaryota</taxon>
        <taxon>Fungi</taxon>
        <taxon>Dikarya</taxon>
        <taxon>Ascomycota</taxon>
        <taxon>Pezizomycotina</taxon>
        <taxon>Sordariomycetes</taxon>
        <taxon>Hypocreomycetidae</taxon>
        <taxon>Glomerellales</taxon>
        <taxon>Glomerellaceae</taxon>
        <taxon>Colletotrichum</taxon>
        <taxon>Colletotrichum acutatum species complex</taxon>
    </lineage>
</organism>
<dbReference type="AlphaFoldDB" id="A0AAJ0EHL2"/>
<accession>A0AAJ0EHL2</accession>
<sequence length="70" mass="7962">MRGHWLMGVVLALLWNGAVCEVKSQIDIRTIFEKKNRNGRRSATAMLALQGQVLNRGFFQLKLAVSHLRL</sequence>
<reference evidence="2" key="1">
    <citation type="submission" date="2021-06" db="EMBL/GenBank/DDBJ databases">
        <title>Comparative genomics, transcriptomics and evolutionary studies reveal genomic signatures of adaptation to plant cell wall in hemibiotrophic fungi.</title>
        <authorList>
            <consortium name="DOE Joint Genome Institute"/>
            <person name="Baroncelli R."/>
            <person name="Diaz J.F."/>
            <person name="Benocci T."/>
            <person name="Peng M."/>
            <person name="Battaglia E."/>
            <person name="Haridas S."/>
            <person name="Andreopoulos W."/>
            <person name="Labutti K."/>
            <person name="Pangilinan J."/>
            <person name="Floch G.L."/>
            <person name="Makela M.R."/>
            <person name="Henrissat B."/>
            <person name="Grigoriev I.V."/>
            <person name="Crouch J.A."/>
            <person name="De Vries R.P."/>
            <person name="Sukno S.A."/>
            <person name="Thon M.R."/>
        </authorList>
    </citation>
    <scope>NUCLEOTIDE SEQUENCE</scope>
    <source>
        <strain evidence="2">CBS 102054</strain>
    </source>
</reference>
<evidence type="ECO:0000313" key="3">
    <source>
        <dbReference type="Proteomes" id="UP001243989"/>
    </source>
</evidence>
<protein>
    <submittedName>
        <fullName evidence="2">Uncharacterized protein</fullName>
    </submittedName>
</protein>
<keyword evidence="3" id="KW-1185">Reference proteome</keyword>
<feature type="chain" id="PRO_5042545619" evidence="1">
    <location>
        <begin position="21"/>
        <end position="70"/>
    </location>
</feature>
<evidence type="ECO:0000256" key="1">
    <source>
        <dbReference type="SAM" id="SignalP"/>
    </source>
</evidence>
<proteinExistence type="predicted"/>
<dbReference type="GeneID" id="85474706"/>
<dbReference type="RefSeq" id="XP_060449204.1">
    <property type="nucleotide sequence ID" value="XM_060589844.1"/>
</dbReference>
<keyword evidence="1" id="KW-0732">Signal</keyword>
<feature type="signal peptide" evidence="1">
    <location>
        <begin position="1"/>
        <end position="20"/>
    </location>
</feature>
<name>A0AAJ0EHL2_9PEZI</name>
<evidence type="ECO:0000313" key="2">
    <source>
        <dbReference type="EMBL" id="KAK1640597.1"/>
    </source>
</evidence>
<dbReference type="Proteomes" id="UP001243989">
    <property type="component" value="Unassembled WGS sequence"/>
</dbReference>